<comment type="similarity">
    <text evidence="12">Belongs to the protein kinase superfamily. Ser/Thr protein kinase family. MAP kinase subfamily.</text>
</comment>
<dbReference type="Gene3D" id="1.10.510.10">
    <property type="entry name" value="Transferase(Phosphotransferase) domain 1"/>
    <property type="match status" value="1"/>
</dbReference>
<sequence length="492" mass="56243">MEGGPKKSGKGKQNAGSSGGSTGSKLSNSSVYHEDEPIDMTEEIDKHVLRKYHVCQKLGKGAYGIVWKAIDRRTNEVVALKKIFDAFQNSTDAQRTFREVMFLQEMNDHDNIIKLLNVLKAENDRDLYLVFEYMETDLHAVIRANILEDVHKQFIMYQLLKGLKYMHSAELLHRDIKPSNLLLDSECQVKLADFGLARSVAQLKDDAGNIPVLTDYVATRWYRAPEILLGSTKYTYGVDMWSSGCILGELLNGKPIFPGTSTMNQIEKILEVIGRPAPEDVAALESPFAATMLDNMPTLTKNFAQVFPTASPNAEDLLHRLLHFNPIKRLTAEEALRHPYLAQFHNAAEESICTRIVRIPIDDNTKFTISEYRERLYQEIVQRKKEIRKKLREKERLERDTPSRNQRRPKSRSESVKRVPDKKNDSRISQKTQTIAGSQRMLSSAPVTSKVANDRNTREEHSWLKRAGARLKLIAQASPFHHVQQRKQIFLF</sequence>
<evidence type="ECO:0000256" key="4">
    <source>
        <dbReference type="ARBA" id="ARBA00022679"/>
    </source>
</evidence>
<keyword evidence="4 12" id="KW-0808">Transferase</keyword>
<dbReference type="InterPro" id="IPR017441">
    <property type="entry name" value="Protein_kinase_ATP_BS"/>
</dbReference>
<protein>
    <recommendedName>
        <fullName evidence="2 12">Mitogen-activated protein kinase</fullName>
        <ecNumber evidence="2 12">2.7.11.24</ecNumber>
    </recommendedName>
</protein>
<evidence type="ECO:0000256" key="12">
    <source>
        <dbReference type="RuleBase" id="RU361165"/>
    </source>
</evidence>
<dbReference type="GO" id="GO:0106310">
    <property type="term" value="F:protein serine kinase activity"/>
    <property type="evidence" value="ECO:0007669"/>
    <property type="project" value="RHEA"/>
</dbReference>
<comment type="activity regulation">
    <text evidence="12">Activated by threonine and tyrosine phosphorylation.</text>
</comment>
<evidence type="ECO:0000256" key="11">
    <source>
        <dbReference type="RuleBase" id="RU000304"/>
    </source>
</evidence>
<organism evidence="15 16">
    <name type="scientific">Marchantia polymorpha</name>
    <name type="common">Common liverwort</name>
    <name type="synonym">Marchantia aquatica</name>
    <dbReference type="NCBI Taxonomy" id="3197"/>
    <lineage>
        <taxon>Eukaryota</taxon>
        <taxon>Viridiplantae</taxon>
        <taxon>Streptophyta</taxon>
        <taxon>Embryophyta</taxon>
        <taxon>Marchantiophyta</taxon>
        <taxon>Marchantiopsida</taxon>
        <taxon>Marchantiidae</taxon>
        <taxon>Marchantiales</taxon>
        <taxon>Marchantiaceae</taxon>
        <taxon>Marchantia</taxon>
    </lineage>
</organism>
<evidence type="ECO:0000256" key="8">
    <source>
        <dbReference type="ARBA" id="ARBA00047592"/>
    </source>
</evidence>
<feature type="compositionally biased region" description="Basic and acidic residues" evidence="13">
    <location>
        <begin position="411"/>
        <end position="428"/>
    </location>
</feature>
<comment type="similarity">
    <text evidence="1">Belongs to the protein kinase superfamily. CMGC Ser/Thr protein kinase family. MAP kinase subfamily.</text>
</comment>
<evidence type="ECO:0000256" key="10">
    <source>
        <dbReference type="PROSITE-ProRule" id="PRU10141"/>
    </source>
</evidence>
<name>A0A2R6XDI3_MARPO</name>
<evidence type="ECO:0000256" key="1">
    <source>
        <dbReference type="ARBA" id="ARBA00008832"/>
    </source>
</evidence>
<dbReference type="PROSITE" id="PS00108">
    <property type="entry name" value="PROTEIN_KINASE_ST"/>
    <property type="match status" value="1"/>
</dbReference>
<comment type="catalytic activity">
    <reaction evidence="9">
        <text>L-seryl-[protein] + ATP = O-phospho-L-seryl-[protein] + ADP + H(+)</text>
        <dbReference type="Rhea" id="RHEA:17989"/>
        <dbReference type="Rhea" id="RHEA-COMP:9863"/>
        <dbReference type="Rhea" id="RHEA-COMP:11604"/>
        <dbReference type="ChEBI" id="CHEBI:15378"/>
        <dbReference type="ChEBI" id="CHEBI:29999"/>
        <dbReference type="ChEBI" id="CHEBI:30616"/>
        <dbReference type="ChEBI" id="CHEBI:83421"/>
        <dbReference type="ChEBI" id="CHEBI:456216"/>
        <dbReference type="EC" id="2.7.11.24"/>
    </reaction>
</comment>
<reference evidence="16" key="1">
    <citation type="journal article" date="2017" name="Cell">
        <title>Insights into land plant evolution garnered from the Marchantia polymorpha genome.</title>
        <authorList>
            <person name="Bowman J.L."/>
            <person name="Kohchi T."/>
            <person name="Yamato K.T."/>
            <person name="Jenkins J."/>
            <person name="Shu S."/>
            <person name="Ishizaki K."/>
            <person name="Yamaoka S."/>
            <person name="Nishihama R."/>
            <person name="Nakamura Y."/>
            <person name="Berger F."/>
            <person name="Adam C."/>
            <person name="Aki S.S."/>
            <person name="Althoff F."/>
            <person name="Araki T."/>
            <person name="Arteaga-Vazquez M.A."/>
            <person name="Balasubrmanian S."/>
            <person name="Barry K."/>
            <person name="Bauer D."/>
            <person name="Boehm C.R."/>
            <person name="Briginshaw L."/>
            <person name="Caballero-Perez J."/>
            <person name="Catarino B."/>
            <person name="Chen F."/>
            <person name="Chiyoda S."/>
            <person name="Chovatia M."/>
            <person name="Davies K.M."/>
            <person name="Delmans M."/>
            <person name="Demura T."/>
            <person name="Dierschke T."/>
            <person name="Dolan L."/>
            <person name="Dorantes-Acosta A.E."/>
            <person name="Eklund D.M."/>
            <person name="Florent S.N."/>
            <person name="Flores-Sandoval E."/>
            <person name="Fujiyama A."/>
            <person name="Fukuzawa H."/>
            <person name="Galik B."/>
            <person name="Grimanelli D."/>
            <person name="Grimwood J."/>
            <person name="Grossniklaus U."/>
            <person name="Hamada T."/>
            <person name="Haseloff J."/>
            <person name="Hetherington A.J."/>
            <person name="Higo A."/>
            <person name="Hirakawa Y."/>
            <person name="Hundley H.N."/>
            <person name="Ikeda Y."/>
            <person name="Inoue K."/>
            <person name="Inoue S.I."/>
            <person name="Ishida S."/>
            <person name="Jia Q."/>
            <person name="Kakita M."/>
            <person name="Kanazawa T."/>
            <person name="Kawai Y."/>
            <person name="Kawashima T."/>
            <person name="Kennedy M."/>
            <person name="Kinose K."/>
            <person name="Kinoshita T."/>
            <person name="Kohara Y."/>
            <person name="Koide E."/>
            <person name="Komatsu K."/>
            <person name="Kopischke S."/>
            <person name="Kubo M."/>
            <person name="Kyozuka J."/>
            <person name="Lagercrantz U."/>
            <person name="Lin S.S."/>
            <person name="Lindquist E."/>
            <person name="Lipzen A.M."/>
            <person name="Lu C.W."/>
            <person name="De Luna E."/>
            <person name="Martienssen R.A."/>
            <person name="Minamino N."/>
            <person name="Mizutani M."/>
            <person name="Mizutani M."/>
            <person name="Mochizuki N."/>
            <person name="Monte I."/>
            <person name="Mosher R."/>
            <person name="Nagasaki H."/>
            <person name="Nakagami H."/>
            <person name="Naramoto S."/>
            <person name="Nishitani K."/>
            <person name="Ohtani M."/>
            <person name="Okamoto T."/>
            <person name="Okumura M."/>
            <person name="Phillips J."/>
            <person name="Pollak B."/>
            <person name="Reinders A."/>
            <person name="Rovekamp M."/>
            <person name="Sano R."/>
            <person name="Sawa S."/>
            <person name="Schmid M.W."/>
            <person name="Shirakawa M."/>
            <person name="Solano R."/>
            <person name="Spunde A."/>
            <person name="Suetsugu N."/>
            <person name="Sugano S."/>
            <person name="Sugiyama A."/>
            <person name="Sun R."/>
            <person name="Suzuki Y."/>
            <person name="Takenaka M."/>
            <person name="Takezawa D."/>
            <person name="Tomogane H."/>
            <person name="Tsuzuki M."/>
            <person name="Ueda T."/>
            <person name="Umeda M."/>
            <person name="Ward J.M."/>
            <person name="Watanabe Y."/>
            <person name="Yazaki K."/>
            <person name="Yokoyama R."/>
            <person name="Yoshitake Y."/>
            <person name="Yotsui I."/>
            <person name="Zachgo S."/>
            <person name="Schmutz J."/>
        </authorList>
    </citation>
    <scope>NUCLEOTIDE SEQUENCE [LARGE SCALE GENOMIC DNA]</scope>
    <source>
        <strain evidence="16">Tak-1</strain>
    </source>
</reference>
<feature type="compositionally biased region" description="Basic and acidic residues" evidence="13">
    <location>
        <begin position="392"/>
        <end position="402"/>
    </location>
</feature>
<dbReference type="GO" id="GO:0004674">
    <property type="term" value="F:protein serine/threonine kinase activity"/>
    <property type="evidence" value="ECO:0000318"/>
    <property type="project" value="GO_Central"/>
</dbReference>
<feature type="region of interest" description="Disordered" evidence="13">
    <location>
        <begin position="392"/>
        <end position="459"/>
    </location>
</feature>
<proteinExistence type="inferred from homology"/>
<dbReference type="SUPFAM" id="SSF56112">
    <property type="entry name" value="Protein kinase-like (PK-like)"/>
    <property type="match status" value="1"/>
</dbReference>
<evidence type="ECO:0000256" key="7">
    <source>
        <dbReference type="ARBA" id="ARBA00022840"/>
    </source>
</evidence>
<keyword evidence="16" id="KW-1185">Reference proteome</keyword>
<dbReference type="GO" id="GO:0005524">
    <property type="term" value="F:ATP binding"/>
    <property type="evidence" value="ECO:0007669"/>
    <property type="project" value="UniProtKB-UniRule"/>
</dbReference>
<dbReference type="Gramene" id="Mp2g05880.1">
    <property type="protein sequence ID" value="Mp2g05880.1.cds"/>
    <property type="gene ID" value="Mp2g05880"/>
</dbReference>
<keyword evidence="6 12" id="KW-0418">Kinase</keyword>
<dbReference type="PROSITE" id="PS00107">
    <property type="entry name" value="PROTEIN_KINASE_ATP"/>
    <property type="match status" value="1"/>
</dbReference>
<feature type="region of interest" description="Disordered" evidence="13">
    <location>
        <begin position="1"/>
        <end position="33"/>
    </location>
</feature>
<accession>A0A2R6XDI3</accession>
<dbReference type="AlphaFoldDB" id="A0A2R6XDI3"/>
<feature type="domain" description="Protein kinase" evidence="14">
    <location>
        <begin position="52"/>
        <end position="341"/>
    </location>
</feature>
<keyword evidence="3 11" id="KW-0723">Serine/threonine-protein kinase</keyword>
<dbReference type="GO" id="GO:0035556">
    <property type="term" value="P:intracellular signal transduction"/>
    <property type="evidence" value="ECO:0000318"/>
    <property type="project" value="GO_Central"/>
</dbReference>
<gene>
    <name evidence="15" type="ORF">MARPO_0021s0044</name>
</gene>
<dbReference type="InterPro" id="IPR011009">
    <property type="entry name" value="Kinase-like_dom_sf"/>
</dbReference>
<evidence type="ECO:0000256" key="13">
    <source>
        <dbReference type="SAM" id="MobiDB-lite"/>
    </source>
</evidence>
<dbReference type="Pfam" id="PF00069">
    <property type="entry name" value="Pkinase"/>
    <property type="match status" value="1"/>
</dbReference>
<dbReference type="PROSITE" id="PS50011">
    <property type="entry name" value="PROTEIN_KINASE_DOM"/>
    <property type="match status" value="1"/>
</dbReference>
<dbReference type="FunFam" id="1.10.510.10:FF:000238">
    <property type="entry name" value="Mitogen-activated protein kinase"/>
    <property type="match status" value="1"/>
</dbReference>
<dbReference type="FunFam" id="3.30.200.20:FF:000166">
    <property type="entry name" value="Mitogen-activated protein kinase"/>
    <property type="match status" value="1"/>
</dbReference>
<keyword evidence="12" id="KW-0460">Magnesium</keyword>
<dbReference type="OrthoDB" id="192887at2759"/>
<evidence type="ECO:0000256" key="6">
    <source>
        <dbReference type="ARBA" id="ARBA00022777"/>
    </source>
</evidence>
<evidence type="ECO:0000313" key="16">
    <source>
        <dbReference type="Proteomes" id="UP000244005"/>
    </source>
</evidence>
<keyword evidence="7 10" id="KW-0067">ATP-binding</keyword>
<feature type="binding site" evidence="10">
    <location>
        <position position="81"/>
    </location>
    <ligand>
        <name>ATP</name>
        <dbReference type="ChEBI" id="CHEBI:30616"/>
    </ligand>
</feature>
<evidence type="ECO:0000256" key="3">
    <source>
        <dbReference type="ARBA" id="ARBA00022527"/>
    </source>
</evidence>
<dbReference type="GO" id="GO:0005634">
    <property type="term" value="C:nucleus"/>
    <property type="evidence" value="ECO:0000318"/>
    <property type="project" value="GO_Central"/>
</dbReference>
<keyword evidence="5 10" id="KW-0547">Nucleotide-binding</keyword>
<dbReference type="EC" id="2.7.11.24" evidence="2 12"/>
<dbReference type="GO" id="GO:0004707">
    <property type="term" value="F:MAP kinase activity"/>
    <property type="evidence" value="ECO:0007669"/>
    <property type="project" value="UniProtKB-EC"/>
</dbReference>
<dbReference type="PANTHER" id="PTHR24055">
    <property type="entry name" value="MITOGEN-ACTIVATED PROTEIN KINASE"/>
    <property type="match status" value="1"/>
</dbReference>
<evidence type="ECO:0000313" key="15">
    <source>
        <dbReference type="EMBL" id="PTQ44171.1"/>
    </source>
</evidence>
<dbReference type="Proteomes" id="UP000244005">
    <property type="component" value="Unassembled WGS sequence"/>
</dbReference>
<evidence type="ECO:0000256" key="2">
    <source>
        <dbReference type="ARBA" id="ARBA00012411"/>
    </source>
</evidence>
<dbReference type="PROSITE" id="PS01351">
    <property type="entry name" value="MAPK"/>
    <property type="match status" value="1"/>
</dbReference>
<dbReference type="InterPro" id="IPR050117">
    <property type="entry name" value="MAPK"/>
</dbReference>
<dbReference type="Gene3D" id="3.30.200.20">
    <property type="entry name" value="Phosphorylase Kinase, domain 1"/>
    <property type="match status" value="1"/>
</dbReference>
<dbReference type="SMART" id="SM00220">
    <property type="entry name" value="S_TKc"/>
    <property type="match status" value="1"/>
</dbReference>
<dbReference type="EMBL" id="KZ772693">
    <property type="protein sequence ID" value="PTQ44171.1"/>
    <property type="molecule type" value="Genomic_DNA"/>
</dbReference>
<dbReference type="InterPro" id="IPR000719">
    <property type="entry name" value="Prot_kinase_dom"/>
</dbReference>
<evidence type="ECO:0000259" key="14">
    <source>
        <dbReference type="PROSITE" id="PS50011"/>
    </source>
</evidence>
<comment type="catalytic activity">
    <reaction evidence="8 12">
        <text>L-threonyl-[protein] + ATP = O-phospho-L-threonyl-[protein] + ADP + H(+)</text>
        <dbReference type="Rhea" id="RHEA:46608"/>
        <dbReference type="Rhea" id="RHEA-COMP:11060"/>
        <dbReference type="Rhea" id="RHEA-COMP:11605"/>
        <dbReference type="ChEBI" id="CHEBI:15378"/>
        <dbReference type="ChEBI" id="CHEBI:30013"/>
        <dbReference type="ChEBI" id="CHEBI:30616"/>
        <dbReference type="ChEBI" id="CHEBI:61977"/>
        <dbReference type="ChEBI" id="CHEBI:456216"/>
        <dbReference type="EC" id="2.7.11.24"/>
    </reaction>
</comment>
<dbReference type="InterPro" id="IPR003527">
    <property type="entry name" value="MAP_kinase_CS"/>
</dbReference>
<evidence type="ECO:0000256" key="9">
    <source>
        <dbReference type="ARBA" id="ARBA00048312"/>
    </source>
</evidence>
<dbReference type="GO" id="GO:0005737">
    <property type="term" value="C:cytoplasm"/>
    <property type="evidence" value="ECO:0000318"/>
    <property type="project" value="GO_Central"/>
</dbReference>
<feature type="compositionally biased region" description="Polar residues" evidence="13">
    <location>
        <begin position="429"/>
        <end position="451"/>
    </location>
</feature>
<comment type="cofactor">
    <cofactor evidence="12">
        <name>Mg(2+)</name>
        <dbReference type="ChEBI" id="CHEBI:18420"/>
    </cofactor>
</comment>
<dbReference type="InterPro" id="IPR008271">
    <property type="entry name" value="Ser/Thr_kinase_AS"/>
</dbReference>
<dbReference type="CDD" id="cd07852">
    <property type="entry name" value="STKc_MAPK15-like"/>
    <property type="match status" value="1"/>
</dbReference>
<evidence type="ECO:0000256" key="5">
    <source>
        <dbReference type="ARBA" id="ARBA00022741"/>
    </source>
</evidence>